<gene>
    <name evidence="1" type="ordered locus">lwe0505</name>
</gene>
<dbReference type="AlphaFoldDB" id="A0AFZ1"/>
<dbReference type="STRING" id="386043.lwe0505"/>
<name>A0AFZ1_LISW6</name>
<reference evidence="1 2" key="1">
    <citation type="journal article" date="2006" name="J. Bacteriol.">
        <title>Whole-genome sequence of Listeria welshimeri reveals common steps in genome reduction with Listeria innocua as compared to Listeria monocytogenes.</title>
        <authorList>
            <person name="Hain T."/>
            <person name="Steinweg C."/>
            <person name="Kuenne C.T."/>
            <person name="Billion A."/>
            <person name="Ghai R."/>
            <person name="Chatterjee S.S."/>
            <person name="Domann E."/>
            <person name="Kaerst U."/>
            <person name="Goesmann A."/>
            <person name="Bekel T."/>
            <person name="Bartels D."/>
            <person name="Kaiser O."/>
            <person name="Meyer F."/>
            <person name="Puehler A."/>
            <person name="Weisshaar B."/>
            <person name="Wehland J."/>
            <person name="Liang C."/>
            <person name="Dandekar T."/>
            <person name="Lampidis R."/>
            <person name="Kreft J."/>
            <person name="Goebel W."/>
            <person name="Chakraborty T."/>
        </authorList>
    </citation>
    <scope>NUCLEOTIDE SEQUENCE [LARGE SCALE GENOMIC DNA]</scope>
    <source>
        <strain evidence="2">ATCC 35897 / DSM 20650 / CIP 8149 / NCTC 11857 / SLCC 5334 / V8</strain>
    </source>
</reference>
<proteinExistence type="predicted"/>
<organism evidence="1 2">
    <name type="scientific">Listeria welshimeri serovar 6b (strain ATCC 35897 / DSM 20650 / CCUG 15529 / CIP 8149 / NCTC 11857 / SLCC 5334 / V8)</name>
    <dbReference type="NCBI Taxonomy" id="386043"/>
    <lineage>
        <taxon>Bacteria</taxon>
        <taxon>Bacillati</taxon>
        <taxon>Bacillota</taxon>
        <taxon>Bacilli</taxon>
        <taxon>Bacillales</taxon>
        <taxon>Listeriaceae</taxon>
        <taxon>Listeria</taxon>
    </lineage>
</organism>
<protein>
    <submittedName>
        <fullName evidence="1">Uncharacterized protein</fullName>
    </submittedName>
</protein>
<dbReference type="KEGG" id="lwe:lwe0505"/>
<dbReference type="Proteomes" id="UP000000779">
    <property type="component" value="Chromosome"/>
</dbReference>
<dbReference type="HOGENOM" id="CLU_159929_0_0_9"/>
<dbReference type="eggNOG" id="ENOG5031NU7">
    <property type="taxonomic scope" value="Bacteria"/>
</dbReference>
<evidence type="ECO:0000313" key="1">
    <source>
        <dbReference type="EMBL" id="CAK19923.1"/>
    </source>
</evidence>
<evidence type="ECO:0000313" key="2">
    <source>
        <dbReference type="Proteomes" id="UP000000779"/>
    </source>
</evidence>
<accession>A0AFZ1</accession>
<dbReference type="EMBL" id="AM263198">
    <property type="protein sequence ID" value="CAK19923.1"/>
    <property type="molecule type" value="Genomic_DNA"/>
</dbReference>
<sequence>MERLVQFFQMVLNSLNFVYLEGGKFMSISDEIQENLKKRRSINQDDDFGLERSWEELTNILSKNEDETIKYLMNCSKDDVLFISSVFDYVSENLQSKKFISCLRELDKKYPDLKLTSFIDDAEDYIKDN</sequence>